<organism evidence="1 2">
    <name type="scientific">Vitis vinifera</name>
    <name type="common">Grape</name>
    <dbReference type="NCBI Taxonomy" id="29760"/>
    <lineage>
        <taxon>Eukaryota</taxon>
        <taxon>Viridiplantae</taxon>
        <taxon>Streptophyta</taxon>
        <taxon>Embryophyta</taxon>
        <taxon>Tracheophyta</taxon>
        <taxon>Spermatophyta</taxon>
        <taxon>Magnoliopsida</taxon>
        <taxon>eudicotyledons</taxon>
        <taxon>Gunneridae</taxon>
        <taxon>Pentapetalae</taxon>
        <taxon>rosids</taxon>
        <taxon>Vitales</taxon>
        <taxon>Vitaceae</taxon>
        <taxon>Viteae</taxon>
        <taxon>Vitis</taxon>
    </lineage>
</organism>
<name>A0ABY9C876_VITVI</name>
<dbReference type="Gene3D" id="3.40.50.300">
    <property type="entry name" value="P-loop containing nucleotide triphosphate hydrolases"/>
    <property type="match status" value="1"/>
</dbReference>
<protein>
    <submittedName>
        <fullName evidence="1">Uncharacterized protein</fullName>
    </submittedName>
</protein>
<dbReference type="PANTHER" id="PTHR32116:SF27">
    <property type="entry name" value="GALACTURONOSYLTRANSFERASE 13-RELATED"/>
    <property type="match status" value="1"/>
</dbReference>
<reference evidence="1 2" key="1">
    <citation type="journal article" date="2023" name="Hortic Res">
        <title>The complete reference genome for grapevine (Vitis vinifera L.) genetics and breeding.</title>
        <authorList>
            <person name="Shi X."/>
            <person name="Cao S."/>
            <person name="Wang X."/>
            <person name="Huang S."/>
            <person name="Wang Y."/>
            <person name="Liu Z."/>
            <person name="Liu W."/>
            <person name="Leng X."/>
            <person name="Peng Y."/>
            <person name="Wang N."/>
            <person name="Wang Y."/>
            <person name="Ma Z."/>
            <person name="Xu X."/>
            <person name="Zhang F."/>
            <person name="Xue H."/>
            <person name="Zhong H."/>
            <person name="Wang Y."/>
            <person name="Zhang K."/>
            <person name="Velt A."/>
            <person name="Avia K."/>
            <person name="Holtgrawe D."/>
            <person name="Grimplet J."/>
            <person name="Matus J.T."/>
            <person name="Ware D."/>
            <person name="Wu X."/>
            <person name="Wang H."/>
            <person name="Liu C."/>
            <person name="Fang Y."/>
            <person name="Rustenholz C."/>
            <person name="Cheng Z."/>
            <person name="Xiao H."/>
            <person name="Zhou Y."/>
        </authorList>
    </citation>
    <scope>NUCLEOTIDE SEQUENCE [LARGE SCALE GENOMIC DNA]</scope>
    <source>
        <strain evidence="2">cv. Pinot noir / PN40024</strain>
        <tissue evidence="1">Leaf</tissue>
    </source>
</reference>
<accession>A0ABY9C876</accession>
<keyword evidence="2" id="KW-1185">Reference proteome</keyword>
<dbReference type="PANTHER" id="PTHR32116">
    <property type="entry name" value="GALACTURONOSYLTRANSFERASE 4-RELATED"/>
    <property type="match status" value="1"/>
</dbReference>
<dbReference type="InterPro" id="IPR029993">
    <property type="entry name" value="GAUT"/>
</dbReference>
<evidence type="ECO:0000313" key="2">
    <source>
        <dbReference type="Proteomes" id="UP001227230"/>
    </source>
</evidence>
<dbReference type="Proteomes" id="UP001227230">
    <property type="component" value="Chromosome 7"/>
</dbReference>
<evidence type="ECO:0000313" key="1">
    <source>
        <dbReference type="EMBL" id="WJZ90939.1"/>
    </source>
</evidence>
<sequence length="216" mass="25169">MGTLLIDPIGCINLMYKMITVFRMVVLDVDGFYRESSPSFDVLIDENLRDFDYYHDEHHFGVDAHTATIPLNESVIAALAHKTIILVTHQVEFLFEVDKILVMEVEGYHRITYKHENPEAVCLGDTLQERHRRNKHYDAKAYASMLREMMEKLEKDIEESKFAELMNKHFAANAIPKGIHCLSLYLNNEYPSNAHARRQLLLRNYFLYSLTTLTIT</sequence>
<dbReference type="InterPro" id="IPR027417">
    <property type="entry name" value="P-loop_NTPase"/>
</dbReference>
<gene>
    <name evidence="1" type="ORF">VitviT2T_010054</name>
</gene>
<dbReference type="EMBL" id="CP126654">
    <property type="protein sequence ID" value="WJZ90939.1"/>
    <property type="molecule type" value="Genomic_DNA"/>
</dbReference>
<proteinExistence type="predicted"/>